<keyword evidence="3" id="KW-1185">Reference proteome</keyword>
<organism evidence="2 3">
    <name type="scientific">Cryobacterium algoricola</name>
    <dbReference type="NCBI Taxonomy" id="1259183"/>
    <lineage>
        <taxon>Bacteria</taxon>
        <taxon>Bacillati</taxon>
        <taxon>Actinomycetota</taxon>
        <taxon>Actinomycetes</taxon>
        <taxon>Micrococcales</taxon>
        <taxon>Microbacteriaceae</taxon>
        <taxon>Cryobacterium</taxon>
    </lineage>
</organism>
<sequence>MVHGRKVLREFLAGEVRLIYARVLANGKLYLLPDGDAAAQRAWTKTEACCPIPGCENPALTTVARKRGRDGFRHTGGGAGSHSAVGVFHVQASEMISQYLQKKYPSSTVTKEQPIDRARTRIADVMITASTGESFAFEIQYAGLRADEWEARHASYASESIPEVWLFGHAGAQLRPARGRANEGLVTISPVHSMAGVGQTILWLNPLTEQIATVIERVTVKHVMYSIPATGPTGELLIMPLTDFRLASRRNGTFHFTSDRVEELIANGRAVRKIWAHEAAILAHQVAAEQARLQAAATSQEAARRVAAAKQLAMATAATKQEPAWAASELRTHLFERFSGTWPAWLDVEIPPGLPVPNAQWQAMLYSAMIMDVKERRTVTAAAGERLLGLGANFDAQSIIRQWFDVLVENQILMTMVNRPPESDSGVPRYVVVDEAARSYWTEASQYRYTKPDIGAGICMVCEGPLRSQPDVWRGTHGHCF</sequence>
<evidence type="ECO:0000313" key="3">
    <source>
        <dbReference type="Proteomes" id="UP000297608"/>
    </source>
</evidence>
<dbReference type="RefSeq" id="WP_134533834.1">
    <property type="nucleotide sequence ID" value="NZ_SOFG01000011.1"/>
</dbReference>
<evidence type="ECO:0000313" key="2">
    <source>
        <dbReference type="EMBL" id="TFB86872.1"/>
    </source>
</evidence>
<reference evidence="2 3" key="1">
    <citation type="submission" date="2019-03" db="EMBL/GenBank/DDBJ databases">
        <title>Genomics of glacier-inhabiting Cryobacterium strains.</title>
        <authorList>
            <person name="Liu Q."/>
            <person name="Xin Y.-H."/>
        </authorList>
    </citation>
    <scope>NUCLEOTIDE SEQUENCE [LARGE SCALE GENOMIC DNA]</scope>
    <source>
        <strain evidence="2 3">MDB2-B</strain>
    </source>
</reference>
<proteinExistence type="predicted"/>
<dbReference type="Proteomes" id="UP000297608">
    <property type="component" value="Unassembled WGS sequence"/>
</dbReference>
<accession>A0ABY2IBB8</accession>
<dbReference type="EMBL" id="SOFG01000011">
    <property type="protein sequence ID" value="TFB86872.1"/>
    <property type="molecule type" value="Genomic_DNA"/>
</dbReference>
<feature type="domain" description="Competence protein CoiA nuclease-like" evidence="1">
    <location>
        <begin position="89"/>
        <end position="170"/>
    </location>
</feature>
<gene>
    <name evidence="2" type="ORF">E3O44_06810</name>
</gene>
<name>A0ABY2IBB8_9MICO</name>
<dbReference type="Pfam" id="PF06054">
    <property type="entry name" value="CoiA_nuc"/>
    <property type="match status" value="1"/>
</dbReference>
<comment type="caution">
    <text evidence="2">The sequence shown here is derived from an EMBL/GenBank/DDBJ whole genome shotgun (WGS) entry which is preliminary data.</text>
</comment>
<protein>
    <recommendedName>
        <fullName evidence="1">Competence protein CoiA nuclease-like domain-containing protein</fullName>
    </recommendedName>
</protein>
<dbReference type="InterPro" id="IPR010330">
    <property type="entry name" value="CoiA_nuc"/>
</dbReference>
<evidence type="ECO:0000259" key="1">
    <source>
        <dbReference type="Pfam" id="PF06054"/>
    </source>
</evidence>